<dbReference type="InterPro" id="IPR023801">
    <property type="entry name" value="His_deacetylse_dom"/>
</dbReference>
<evidence type="ECO:0000256" key="10">
    <source>
        <dbReference type="PIRNR" id="PIRNR037919"/>
    </source>
</evidence>
<dbReference type="PIRSF" id="PIRSF037919">
    <property type="entry name" value="HDAC_II_yeast"/>
    <property type="match status" value="1"/>
</dbReference>
<evidence type="ECO:0000256" key="6">
    <source>
        <dbReference type="ARBA" id="ARBA00023015"/>
    </source>
</evidence>
<dbReference type="InterPro" id="IPR023696">
    <property type="entry name" value="Ureohydrolase_dom_sf"/>
</dbReference>
<dbReference type="EMBL" id="BDGI01000163">
    <property type="protein sequence ID" value="GAV30177.1"/>
    <property type="molecule type" value="Genomic_DNA"/>
</dbReference>
<evidence type="ECO:0000313" key="13">
    <source>
        <dbReference type="EMBL" id="GAV30177.1"/>
    </source>
</evidence>
<evidence type="ECO:0000313" key="14">
    <source>
        <dbReference type="Proteomes" id="UP000186136"/>
    </source>
</evidence>
<evidence type="ECO:0000256" key="5">
    <source>
        <dbReference type="ARBA" id="ARBA00022853"/>
    </source>
</evidence>
<evidence type="ECO:0000256" key="4">
    <source>
        <dbReference type="ARBA" id="ARBA00022801"/>
    </source>
</evidence>
<dbReference type="GO" id="GO:0040029">
    <property type="term" value="P:epigenetic regulation of gene expression"/>
    <property type="evidence" value="ECO:0007669"/>
    <property type="project" value="TreeGrafter"/>
</dbReference>
<comment type="function">
    <text evidence="10">Responsible for the deacetylation of lysine residues on the N-terminal part of the core histones (H2A, H2B, H3 and H4). Histone deacetylation gives a tag for epigenetic repression and plays an important role in transcriptional regulation, cell cycle progression and developmental events.</text>
</comment>
<dbReference type="FunFam" id="3.40.800.20:FF:000005">
    <property type="entry name" value="histone deacetylase 6"/>
    <property type="match status" value="1"/>
</dbReference>
<keyword evidence="6 10" id="KW-0805">Transcription regulation</keyword>
<comment type="similarity">
    <text evidence="2 10">Belongs to the histone deacetylase family. HD type 2 subfamily.</text>
</comment>
<dbReference type="PANTHER" id="PTHR10625">
    <property type="entry name" value="HISTONE DEACETYLASE HDAC1-RELATED"/>
    <property type="match status" value="1"/>
</dbReference>
<dbReference type="Pfam" id="PF09757">
    <property type="entry name" value="Arb2-like"/>
    <property type="match status" value="1"/>
</dbReference>
<dbReference type="ESTHER" id="9asco-a0a1q2yku6">
    <property type="family name" value="Arb2_domain"/>
</dbReference>
<dbReference type="InterPro" id="IPR019154">
    <property type="entry name" value="Arb2-like_domain"/>
</dbReference>
<dbReference type="GO" id="GO:0000118">
    <property type="term" value="C:histone deacetylase complex"/>
    <property type="evidence" value="ECO:0007669"/>
    <property type="project" value="TreeGrafter"/>
</dbReference>
<name>A0A1Q2YKU6_9ASCO</name>
<dbReference type="Gene3D" id="3.40.800.20">
    <property type="entry name" value="Histone deacetylase domain"/>
    <property type="match status" value="1"/>
</dbReference>
<evidence type="ECO:0000256" key="8">
    <source>
        <dbReference type="ARBA" id="ARBA00023242"/>
    </source>
</evidence>
<evidence type="ECO:0000256" key="9">
    <source>
        <dbReference type="ARBA" id="ARBA00048287"/>
    </source>
</evidence>
<feature type="domain" description="Arb2-like" evidence="12">
    <location>
        <begin position="514"/>
        <end position="770"/>
    </location>
</feature>
<evidence type="ECO:0000256" key="3">
    <source>
        <dbReference type="ARBA" id="ARBA00022491"/>
    </source>
</evidence>
<keyword evidence="3 10" id="KW-0678">Repressor</keyword>
<protein>
    <recommendedName>
        <fullName evidence="10">Histone deacetylase</fullName>
        <ecNumber evidence="10">3.5.1.98</ecNumber>
    </recommendedName>
</protein>
<organism evidence="13 14">
    <name type="scientific">Pichia membranifaciens</name>
    <dbReference type="NCBI Taxonomy" id="4926"/>
    <lineage>
        <taxon>Eukaryota</taxon>
        <taxon>Fungi</taxon>
        <taxon>Dikarya</taxon>
        <taxon>Ascomycota</taxon>
        <taxon>Saccharomycotina</taxon>
        <taxon>Pichiomycetes</taxon>
        <taxon>Pichiales</taxon>
        <taxon>Pichiaceae</taxon>
        <taxon>Pichia</taxon>
    </lineage>
</organism>
<evidence type="ECO:0000259" key="11">
    <source>
        <dbReference type="Pfam" id="PF00850"/>
    </source>
</evidence>
<proteinExistence type="inferred from homology"/>
<dbReference type="PANTHER" id="PTHR10625:SF5">
    <property type="entry name" value="HISTONE DEACETYLASE"/>
    <property type="match status" value="1"/>
</dbReference>
<dbReference type="EC" id="3.5.1.98" evidence="10"/>
<accession>A0A1Q2YKU6</accession>
<dbReference type="AlphaFoldDB" id="A0A1Q2YKU6"/>
<dbReference type="GO" id="GO:0031078">
    <property type="term" value="F:histone H3K14 deacetylase activity, hydrolytic mechanism"/>
    <property type="evidence" value="ECO:0007669"/>
    <property type="project" value="UniProtKB-UniRule"/>
</dbReference>
<keyword evidence="4 10" id="KW-0378">Hydrolase</keyword>
<sequence length="779" mass="86682">MNIATVNSNKRSFQGENGLSISESAADSKLFSEPTSATTATTIKTEESEVQPVSNDNTNDIIMTDASASNSSTSNFVAKNLSSIEPDMIVPARKPNLSYVLLKTGLVYDVRMRYHAKIYTSYFEYIDPHPEDPRRIYRIYKILAENGLIIDPSLCGSDDIGDYMLKIPIREAKKEEILAVHSEEHLKFIESTQNMNKDELLKATEKGDSVYFNNDSLLSAKLSCGGAIEACKAVVEGKVKNALAVVRPPGHHAEPDAPGGFCLFSNVAVAATSILESYPESVRKIVIVDWDIHHGNGTQKVFYNDPRVLYISLHRYEQGKYYPGTKAGGADQVGEDLGEGLNVNIPWPVGGVGDADYIYAFRKVVMPICYEFQPDLVIISSGFDAADGDVIGGCHVSPAGYGQMTHMLKSLARGNLCVVLEGGYNLDSIAKSALRVAKVLIGEPPEELKQIHPKLESIEVIDDVIKIQSRYWKSLGPGYTGLDYNLPSIMGNFDKLTSQSPDPTFIEVASKHERLNDAVRDHQRTALFEKYNFSTLPLFIEKLPNTQSYNASTILCSPDIYENDKIVIIVHDPSRIWARRDPITGDLDPANAVTVDKSLDFIEWALKEKWGVIDINIPITITGKDDAMYNNINTSQDILLYLWDNFLHFFKVQKIAFIGVGEAYNGIIHLCGHRDVRKLVKASINFVDKATALRAVISTIDESIVDWFFRNSLVFTSSKHSCWGDKDTGNTKRPRKKYGRVLRADVEGLDGVIDERFEEVCTFIQESLEDYESESDSES</sequence>
<comment type="caution">
    <text evidence="13">The sequence shown here is derived from an EMBL/GenBank/DDBJ whole genome shotgun (WGS) entry which is preliminary data.</text>
</comment>
<comment type="subcellular location">
    <subcellularLocation>
        <location evidence="1 10">Nucleus</location>
    </subcellularLocation>
</comment>
<evidence type="ECO:0000256" key="7">
    <source>
        <dbReference type="ARBA" id="ARBA00023163"/>
    </source>
</evidence>
<evidence type="ECO:0000256" key="2">
    <source>
        <dbReference type="ARBA" id="ARBA00007738"/>
    </source>
</evidence>
<dbReference type="InterPro" id="IPR017321">
    <property type="entry name" value="Hist_deAcase_II_yeast"/>
</dbReference>
<gene>
    <name evidence="13" type="ORF">PMKS-003685</name>
</gene>
<keyword evidence="14" id="KW-1185">Reference proteome</keyword>
<dbReference type="PRINTS" id="PR01270">
    <property type="entry name" value="HDASUPER"/>
</dbReference>
<keyword evidence="7 10" id="KW-0804">Transcription</keyword>
<dbReference type="Pfam" id="PF00850">
    <property type="entry name" value="Hist_deacetyl"/>
    <property type="match status" value="1"/>
</dbReference>
<dbReference type="OrthoDB" id="424012at2759"/>
<comment type="catalytic activity">
    <reaction evidence="9 10">
        <text>N(6)-acetyl-L-lysyl-[histone] + H2O = L-lysyl-[histone] + acetate</text>
        <dbReference type="Rhea" id="RHEA:58196"/>
        <dbReference type="Rhea" id="RHEA-COMP:9845"/>
        <dbReference type="Rhea" id="RHEA-COMP:11338"/>
        <dbReference type="ChEBI" id="CHEBI:15377"/>
        <dbReference type="ChEBI" id="CHEBI:29969"/>
        <dbReference type="ChEBI" id="CHEBI:30089"/>
        <dbReference type="ChEBI" id="CHEBI:61930"/>
        <dbReference type="EC" id="3.5.1.98"/>
    </reaction>
</comment>
<keyword evidence="8 10" id="KW-0539">Nucleus</keyword>
<dbReference type="SUPFAM" id="SSF52768">
    <property type="entry name" value="Arginase/deacetylase"/>
    <property type="match status" value="1"/>
</dbReference>
<reference evidence="13 14" key="1">
    <citation type="submission" date="2016-08" db="EMBL/GenBank/DDBJ databases">
        <title>Whole genome shotgun sequence of Pichia membranifaciens KS47-1.</title>
        <authorList>
            <person name="Konishi M."/>
            <person name="Ishida M."/>
            <person name="Arakawa T."/>
            <person name="Kato Y."/>
            <person name="Horiuchi J."/>
        </authorList>
    </citation>
    <scope>NUCLEOTIDE SEQUENCE [LARGE SCALE GENOMIC DNA]</scope>
    <source>
        <strain evidence="13 14">KS47-1</strain>
    </source>
</reference>
<dbReference type="Proteomes" id="UP000186136">
    <property type="component" value="Unassembled WGS sequence"/>
</dbReference>
<evidence type="ECO:0000259" key="12">
    <source>
        <dbReference type="Pfam" id="PF09757"/>
    </source>
</evidence>
<dbReference type="InterPro" id="IPR037138">
    <property type="entry name" value="His_deacetylse_dom_sf"/>
</dbReference>
<feature type="domain" description="Histone deacetylase" evidence="11">
    <location>
        <begin position="129"/>
        <end position="439"/>
    </location>
</feature>
<keyword evidence="5 10" id="KW-0156">Chromatin regulator</keyword>
<dbReference type="InterPro" id="IPR000286">
    <property type="entry name" value="HDACs"/>
</dbReference>
<evidence type="ECO:0000256" key="1">
    <source>
        <dbReference type="ARBA" id="ARBA00004123"/>
    </source>
</evidence>